<reference evidence="15" key="1">
    <citation type="submission" date="2023-07" db="EMBL/GenBank/DDBJ databases">
        <title>Thauera sp. CAU 1555 isolated from sand of Yaerae Beach.</title>
        <authorList>
            <person name="Kim W."/>
        </authorList>
    </citation>
    <scope>NUCLEOTIDE SEQUENCE [LARGE SCALE GENOMIC DNA]</scope>
    <source>
        <strain evidence="15">CAU 1555</strain>
    </source>
</reference>
<keyword evidence="15" id="KW-1185">Reference proteome</keyword>
<gene>
    <name evidence="14" type="primary">sdhC</name>
    <name evidence="14" type="ORF">IFO67_05400</name>
</gene>
<dbReference type="Proteomes" id="UP000603602">
    <property type="component" value="Unassembled WGS sequence"/>
</dbReference>
<evidence type="ECO:0000256" key="5">
    <source>
        <dbReference type="ARBA" id="ARBA00020076"/>
    </source>
</evidence>
<protein>
    <recommendedName>
        <fullName evidence="5">Succinate dehydrogenase cytochrome b556 subunit</fullName>
    </recommendedName>
</protein>
<keyword evidence="6" id="KW-0349">Heme</keyword>
<evidence type="ECO:0000256" key="9">
    <source>
        <dbReference type="ARBA" id="ARBA00022989"/>
    </source>
</evidence>
<dbReference type="CDD" id="cd03499">
    <property type="entry name" value="SQR_TypeC_SdhC"/>
    <property type="match status" value="1"/>
</dbReference>
<dbReference type="RefSeq" id="WP_187717100.1">
    <property type="nucleotide sequence ID" value="NZ_JACTAH010000001.1"/>
</dbReference>
<dbReference type="InterPro" id="IPR000701">
    <property type="entry name" value="SuccDH_FuR_B_TM-su"/>
</dbReference>
<dbReference type="InterPro" id="IPR034804">
    <property type="entry name" value="SQR/QFR_C/D"/>
</dbReference>
<dbReference type="Pfam" id="PF01127">
    <property type="entry name" value="Sdh_cyt"/>
    <property type="match status" value="1"/>
</dbReference>
<keyword evidence="8" id="KW-0479">Metal-binding</keyword>
<feature type="transmembrane region" description="Helical" evidence="13">
    <location>
        <begin position="109"/>
        <end position="127"/>
    </location>
</feature>
<dbReference type="PIRSF" id="PIRSF000178">
    <property type="entry name" value="SDH_cyt_b560"/>
    <property type="match status" value="1"/>
</dbReference>
<evidence type="ECO:0000256" key="8">
    <source>
        <dbReference type="ARBA" id="ARBA00022723"/>
    </source>
</evidence>
<dbReference type="PANTHER" id="PTHR10978:SF5">
    <property type="entry name" value="SUCCINATE DEHYDROGENASE CYTOCHROME B560 SUBUNIT, MITOCHONDRIAL"/>
    <property type="match status" value="1"/>
</dbReference>
<evidence type="ECO:0000313" key="14">
    <source>
        <dbReference type="EMBL" id="MBD8502310.1"/>
    </source>
</evidence>
<dbReference type="SUPFAM" id="SSF81343">
    <property type="entry name" value="Fumarate reductase respiratory complex transmembrane subunits"/>
    <property type="match status" value="1"/>
</dbReference>
<feature type="transmembrane region" description="Helical" evidence="13">
    <location>
        <begin position="69"/>
        <end position="93"/>
    </location>
</feature>
<evidence type="ECO:0000256" key="1">
    <source>
        <dbReference type="ARBA" id="ARBA00001971"/>
    </source>
</evidence>
<evidence type="ECO:0000256" key="12">
    <source>
        <dbReference type="ARBA" id="ARBA00025912"/>
    </source>
</evidence>
<evidence type="ECO:0000256" key="13">
    <source>
        <dbReference type="SAM" id="Phobius"/>
    </source>
</evidence>
<evidence type="ECO:0000256" key="3">
    <source>
        <dbReference type="ARBA" id="ARBA00004370"/>
    </source>
</evidence>
<keyword evidence="7 13" id="KW-0812">Transmembrane</keyword>
<dbReference type="NCBIfam" id="TIGR02970">
    <property type="entry name" value="succ_dehyd_cytB"/>
    <property type="match status" value="1"/>
</dbReference>
<evidence type="ECO:0000313" key="15">
    <source>
        <dbReference type="Proteomes" id="UP000603602"/>
    </source>
</evidence>
<sequence>MSEVSVRKPRPKHLALNEIRLPLPGFVSILHRISGAGLFLLLPFLLYLFDLSLAQDSFATFSAVVGNPLVKLILFGLLWAYLHHFCAGIRFLLLDMHKGVDLQPARSSARLVLIVSLALTAVIGVALW</sequence>
<proteinExistence type="inferred from homology"/>
<dbReference type="InterPro" id="IPR014314">
    <property type="entry name" value="Succ_DH_cytb556"/>
</dbReference>
<comment type="similarity">
    <text evidence="4">Belongs to the cytochrome b560 family.</text>
</comment>
<feature type="transmembrane region" description="Helical" evidence="13">
    <location>
        <begin position="21"/>
        <end position="49"/>
    </location>
</feature>
<keyword evidence="9 13" id="KW-1133">Transmembrane helix</keyword>
<evidence type="ECO:0000256" key="4">
    <source>
        <dbReference type="ARBA" id="ARBA00007244"/>
    </source>
</evidence>
<evidence type="ECO:0000256" key="10">
    <source>
        <dbReference type="ARBA" id="ARBA00023004"/>
    </source>
</evidence>
<accession>A0ABR9B9X0</accession>
<comment type="caution">
    <text evidence="14">The sequence shown here is derived from an EMBL/GenBank/DDBJ whole genome shotgun (WGS) entry which is preliminary data.</text>
</comment>
<evidence type="ECO:0000256" key="11">
    <source>
        <dbReference type="ARBA" id="ARBA00023136"/>
    </source>
</evidence>
<name>A0ABR9B9X0_9RHOO</name>
<comment type="subcellular location">
    <subcellularLocation>
        <location evidence="3">Membrane</location>
    </subcellularLocation>
</comment>
<evidence type="ECO:0000256" key="6">
    <source>
        <dbReference type="ARBA" id="ARBA00022617"/>
    </source>
</evidence>
<organism evidence="14 15">
    <name type="scientific">Thauera sedimentorum</name>
    <dbReference type="NCBI Taxonomy" id="2767595"/>
    <lineage>
        <taxon>Bacteria</taxon>
        <taxon>Pseudomonadati</taxon>
        <taxon>Pseudomonadota</taxon>
        <taxon>Betaproteobacteria</taxon>
        <taxon>Rhodocyclales</taxon>
        <taxon>Zoogloeaceae</taxon>
        <taxon>Thauera</taxon>
    </lineage>
</organism>
<keyword evidence="10" id="KW-0408">Iron</keyword>
<dbReference type="EMBL" id="JACYTO010000001">
    <property type="protein sequence ID" value="MBD8502310.1"/>
    <property type="molecule type" value="Genomic_DNA"/>
</dbReference>
<dbReference type="Gene3D" id="1.20.1300.10">
    <property type="entry name" value="Fumarate reductase/succinate dehydrogenase, transmembrane subunit"/>
    <property type="match status" value="1"/>
</dbReference>
<comment type="cofactor">
    <cofactor evidence="1">
        <name>heme</name>
        <dbReference type="ChEBI" id="CHEBI:30413"/>
    </cofactor>
</comment>
<comment type="subunit">
    <text evidence="12">Part of an enzyme complex containing four subunits: a flavoprotein, an iron-sulfur protein, plus two membrane-anchoring proteins, SdhC and SdhD. The complex can form homotrimers.</text>
</comment>
<comment type="function">
    <text evidence="2">Membrane-anchoring subunit of succinate dehydrogenase (SDH).</text>
</comment>
<evidence type="ECO:0000256" key="7">
    <source>
        <dbReference type="ARBA" id="ARBA00022692"/>
    </source>
</evidence>
<keyword evidence="11 13" id="KW-0472">Membrane</keyword>
<evidence type="ECO:0000256" key="2">
    <source>
        <dbReference type="ARBA" id="ARBA00004050"/>
    </source>
</evidence>
<dbReference type="PANTHER" id="PTHR10978">
    <property type="entry name" value="SUCCINATE DEHYDROGENASE CYTOCHROME B560 SUBUNIT"/>
    <property type="match status" value="1"/>
</dbReference>